<reference evidence="12 13" key="1">
    <citation type="submission" date="2020-02" db="EMBL/GenBank/DDBJ databases">
        <title>Streptomyces malaysiensis DSM14702 (JHCC583434, PFL_A843) Genome sequencing and assembly.</title>
        <authorList>
            <person name="Samborskyy M."/>
        </authorList>
    </citation>
    <scope>NUCLEOTIDE SEQUENCE [LARGE SCALE GENOMIC DNA]</scope>
    <source>
        <strain evidence="12 13">DSM 14702</strain>
    </source>
</reference>
<comment type="subcellular location">
    <subcellularLocation>
        <location evidence="1">Cytoplasm</location>
    </subcellularLocation>
</comment>
<feature type="DNA-binding region" description="OmpR/PhoB-type" evidence="8">
    <location>
        <begin position="130"/>
        <end position="228"/>
    </location>
</feature>
<dbReference type="InterPro" id="IPR036388">
    <property type="entry name" value="WH-like_DNA-bd_sf"/>
</dbReference>
<dbReference type="Gene3D" id="3.40.50.2300">
    <property type="match status" value="1"/>
</dbReference>
<dbReference type="SUPFAM" id="SSF52172">
    <property type="entry name" value="CheY-like"/>
    <property type="match status" value="1"/>
</dbReference>
<evidence type="ECO:0000259" key="11">
    <source>
        <dbReference type="PROSITE" id="PS51755"/>
    </source>
</evidence>
<keyword evidence="6" id="KW-0804">Transcription</keyword>
<dbReference type="SMART" id="SM00448">
    <property type="entry name" value="REC"/>
    <property type="match status" value="1"/>
</dbReference>
<feature type="compositionally biased region" description="Low complexity" evidence="9">
    <location>
        <begin position="254"/>
        <end position="286"/>
    </location>
</feature>
<dbReference type="InterPro" id="IPR001789">
    <property type="entry name" value="Sig_transdc_resp-reg_receiver"/>
</dbReference>
<gene>
    <name evidence="12" type="ORF">SMALB_4953</name>
</gene>
<evidence type="ECO:0000256" key="4">
    <source>
        <dbReference type="ARBA" id="ARBA00023015"/>
    </source>
</evidence>
<dbReference type="InterPro" id="IPR001867">
    <property type="entry name" value="OmpR/PhoB-type_DNA-bd"/>
</dbReference>
<feature type="compositionally biased region" description="Low complexity" evidence="9">
    <location>
        <begin position="231"/>
        <end position="244"/>
    </location>
</feature>
<protein>
    <recommendedName>
        <fullName evidence="14">DNA-binding response regulator</fullName>
    </recommendedName>
</protein>
<comment type="caution">
    <text evidence="12">The sequence shown here is derived from an EMBL/GenBank/DDBJ whole genome shotgun (WGS) entry which is preliminary data.</text>
</comment>
<name>A0A7X6AZ01_STRMQ</name>
<dbReference type="GO" id="GO:0000156">
    <property type="term" value="F:phosphorelay response regulator activity"/>
    <property type="evidence" value="ECO:0007669"/>
    <property type="project" value="TreeGrafter"/>
</dbReference>
<evidence type="ECO:0000313" key="12">
    <source>
        <dbReference type="EMBL" id="NIY66921.1"/>
    </source>
</evidence>
<dbReference type="Pfam" id="PF00072">
    <property type="entry name" value="Response_reg"/>
    <property type="match status" value="1"/>
</dbReference>
<dbReference type="GO" id="GO:0000976">
    <property type="term" value="F:transcription cis-regulatory region binding"/>
    <property type="evidence" value="ECO:0007669"/>
    <property type="project" value="TreeGrafter"/>
</dbReference>
<dbReference type="SMART" id="SM00862">
    <property type="entry name" value="Trans_reg_C"/>
    <property type="match status" value="1"/>
</dbReference>
<evidence type="ECO:0000256" key="6">
    <source>
        <dbReference type="ARBA" id="ARBA00023163"/>
    </source>
</evidence>
<dbReference type="FunFam" id="3.40.50.2300:FF:000001">
    <property type="entry name" value="DNA-binding response regulator PhoB"/>
    <property type="match status" value="1"/>
</dbReference>
<evidence type="ECO:0000256" key="2">
    <source>
        <dbReference type="ARBA" id="ARBA00022553"/>
    </source>
</evidence>
<dbReference type="InterPro" id="IPR039420">
    <property type="entry name" value="WalR-like"/>
</dbReference>
<feature type="modified residue" description="4-aspartylphosphate" evidence="7">
    <location>
        <position position="57"/>
    </location>
</feature>
<evidence type="ECO:0000259" key="10">
    <source>
        <dbReference type="PROSITE" id="PS50110"/>
    </source>
</evidence>
<dbReference type="EMBL" id="JAALLH010000001">
    <property type="protein sequence ID" value="NIY66921.1"/>
    <property type="molecule type" value="Genomic_DNA"/>
</dbReference>
<keyword evidence="3" id="KW-0902">Two-component regulatory system</keyword>
<dbReference type="Pfam" id="PF00486">
    <property type="entry name" value="Trans_reg_C"/>
    <property type="match status" value="1"/>
</dbReference>
<feature type="domain" description="Response regulatory" evidence="10">
    <location>
        <begin position="8"/>
        <end position="122"/>
    </location>
</feature>
<proteinExistence type="predicted"/>
<dbReference type="Gene3D" id="6.10.250.690">
    <property type="match status" value="1"/>
</dbReference>
<keyword evidence="2 7" id="KW-0597">Phosphoprotein</keyword>
<evidence type="ECO:0000256" key="3">
    <source>
        <dbReference type="ARBA" id="ARBA00023012"/>
    </source>
</evidence>
<keyword evidence="4" id="KW-0805">Transcription regulation</keyword>
<dbReference type="PANTHER" id="PTHR48111:SF22">
    <property type="entry name" value="REGULATOR OF RPOS"/>
    <property type="match status" value="1"/>
</dbReference>
<organism evidence="12 13">
    <name type="scientific">Streptomyces malaysiensis</name>
    <dbReference type="NCBI Taxonomy" id="92644"/>
    <lineage>
        <taxon>Bacteria</taxon>
        <taxon>Bacillati</taxon>
        <taxon>Actinomycetota</taxon>
        <taxon>Actinomycetes</taxon>
        <taxon>Kitasatosporales</taxon>
        <taxon>Streptomycetaceae</taxon>
        <taxon>Streptomyces</taxon>
        <taxon>Streptomyces violaceusniger group</taxon>
    </lineage>
</organism>
<dbReference type="Gene3D" id="1.10.10.10">
    <property type="entry name" value="Winged helix-like DNA-binding domain superfamily/Winged helix DNA-binding domain"/>
    <property type="match status" value="1"/>
</dbReference>
<dbReference type="GO" id="GO:0005829">
    <property type="term" value="C:cytosol"/>
    <property type="evidence" value="ECO:0007669"/>
    <property type="project" value="TreeGrafter"/>
</dbReference>
<feature type="region of interest" description="Disordered" evidence="9">
    <location>
        <begin position="231"/>
        <end position="323"/>
    </location>
</feature>
<dbReference type="PROSITE" id="PS50110">
    <property type="entry name" value="RESPONSE_REGULATORY"/>
    <property type="match status" value="1"/>
</dbReference>
<evidence type="ECO:0000313" key="13">
    <source>
        <dbReference type="Proteomes" id="UP000536624"/>
    </source>
</evidence>
<sequence length="323" mass="32800">MGGTGGGRVLVTDDDAAIRRSLERGLRLNGFSVTLADGGHAALAAMRDAEPDVVVLDISMPDLSGIEVCRALRADGDDVPVLMLSALDEVSDRVAGLQAGGDDYLVKPFALQELVLRLHALLRRRPPAATDRVRAGALEMVPEAREAWLDGTPLRLTRREFELLDVFARNAGIVLTRDQLLDRVWGYDFDVRTDAVDTFVSYLRRKLEAGGRPRMLHTVRGVGFVLRPSGSVAPSGSAGPSGAPGPSGSGGPSGSAAWSGPAGPSGAAGPPGSVASSGAAGPSGPVEPFGLVAPPGSPKSPGSPGSPGPSGPSGSAEPGGGAP</sequence>
<dbReference type="AlphaFoldDB" id="A0A7X6AZ01"/>
<dbReference type="PANTHER" id="PTHR48111">
    <property type="entry name" value="REGULATOR OF RPOS"/>
    <property type="match status" value="1"/>
</dbReference>
<dbReference type="GO" id="GO:0006355">
    <property type="term" value="P:regulation of DNA-templated transcription"/>
    <property type="evidence" value="ECO:0007669"/>
    <property type="project" value="InterPro"/>
</dbReference>
<evidence type="ECO:0000256" key="1">
    <source>
        <dbReference type="ARBA" id="ARBA00004496"/>
    </source>
</evidence>
<evidence type="ECO:0000256" key="9">
    <source>
        <dbReference type="SAM" id="MobiDB-lite"/>
    </source>
</evidence>
<evidence type="ECO:0008006" key="14">
    <source>
        <dbReference type="Google" id="ProtNLM"/>
    </source>
</evidence>
<dbReference type="CDD" id="cd00383">
    <property type="entry name" value="trans_reg_C"/>
    <property type="match status" value="1"/>
</dbReference>
<evidence type="ECO:0000256" key="8">
    <source>
        <dbReference type="PROSITE-ProRule" id="PRU01091"/>
    </source>
</evidence>
<dbReference type="GO" id="GO:0032993">
    <property type="term" value="C:protein-DNA complex"/>
    <property type="evidence" value="ECO:0007669"/>
    <property type="project" value="TreeGrafter"/>
</dbReference>
<evidence type="ECO:0000256" key="5">
    <source>
        <dbReference type="ARBA" id="ARBA00023125"/>
    </source>
</evidence>
<dbReference type="PROSITE" id="PS51755">
    <property type="entry name" value="OMPR_PHOB"/>
    <property type="match status" value="1"/>
</dbReference>
<dbReference type="InterPro" id="IPR011006">
    <property type="entry name" value="CheY-like_superfamily"/>
</dbReference>
<dbReference type="Proteomes" id="UP000536624">
    <property type="component" value="Unassembled WGS sequence"/>
</dbReference>
<accession>A0A7X6AZ01</accession>
<keyword evidence="5 8" id="KW-0238">DNA-binding</keyword>
<evidence type="ECO:0000256" key="7">
    <source>
        <dbReference type="PROSITE-ProRule" id="PRU00169"/>
    </source>
</evidence>
<dbReference type="FunFam" id="1.10.10.10:FF:000005">
    <property type="entry name" value="Two-component system response regulator"/>
    <property type="match status" value="1"/>
</dbReference>
<feature type="domain" description="OmpR/PhoB-type" evidence="11">
    <location>
        <begin position="130"/>
        <end position="228"/>
    </location>
</feature>